<accession>A0AAD3XH02</accession>
<dbReference type="Proteomes" id="UP001279734">
    <property type="component" value="Unassembled WGS sequence"/>
</dbReference>
<organism evidence="2 3">
    <name type="scientific">Nepenthes gracilis</name>
    <name type="common">Slender pitcher plant</name>
    <dbReference type="NCBI Taxonomy" id="150966"/>
    <lineage>
        <taxon>Eukaryota</taxon>
        <taxon>Viridiplantae</taxon>
        <taxon>Streptophyta</taxon>
        <taxon>Embryophyta</taxon>
        <taxon>Tracheophyta</taxon>
        <taxon>Spermatophyta</taxon>
        <taxon>Magnoliopsida</taxon>
        <taxon>eudicotyledons</taxon>
        <taxon>Gunneridae</taxon>
        <taxon>Pentapetalae</taxon>
        <taxon>Caryophyllales</taxon>
        <taxon>Nepenthaceae</taxon>
        <taxon>Nepenthes</taxon>
    </lineage>
</organism>
<proteinExistence type="predicted"/>
<reference evidence="2" key="1">
    <citation type="submission" date="2023-05" db="EMBL/GenBank/DDBJ databases">
        <title>Nepenthes gracilis genome sequencing.</title>
        <authorList>
            <person name="Fukushima K."/>
        </authorList>
    </citation>
    <scope>NUCLEOTIDE SEQUENCE</scope>
    <source>
        <strain evidence="2">SING2019-196</strain>
    </source>
</reference>
<sequence length="92" mass="10668">MKAQNIPSPIQEHRPHYKVRPISVNNLRDVADAAARELSTLINAMTAKKSKPTGRSRHRDMRRYSQLSDQSKVIKRTKRASDVQRQSTRHHK</sequence>
<dbReference type="EMBL" id="BSYO01000005">
    <property type="protein sequence ID" value="GMH04244.1"/>
    <property type="molecule type" value="Genomic_DNA"/>
</dbReference>
<keyword evidence="3" id="KW-1185">Reference proteome</keyword>
<evidence type="ECO:0000256" key="1">
    <source>
        <dbReference type="SAM" id="MobiDB-lite"/>
    </source>
</evidence>
<feature type="region of interest" description="Disordered" evidence="1">
    <location>
        <begin position="44"/>
        <end position="92"/>
    </location>
</feature>
<dbReference type="AlphaFoldDB" id="A0AAD3XH02"/>
<evidence type="ECO:0000313" key="3">
    <source>
        <dbReference type="Proteomes" id="UP001279734"/>
    </source>
</evidence>
<protein>
    <submittedName>
        <fullName evidence="2">Uncharacterized protein</fullName>
    </submittedName>
</protein>
<gene>
    <name evidence="2" type="ORF">Nepgr_006083</name>
</gene>
<comment type="caution">
    <text evidence="2">The sequence shown here is derived from an EMBL/GenBank/DDBJ whole genome shotgun (WGS) entry which is preliminary data.</text>
</comment>
<name>A0AAD3XH02_NEPGR</name>
<feature type="compositionally biased region" description="Basic residues" evidence="1">
    <location>
        <begin position="48"/>
        <end position="61"/>
    </location>
</feature>
<evidence type="ECO:0000313" key="2">
    <source>
        <dbReference type="EMBL" id="GMH04244.1"/>
    </source>
</evidence>